<evidence type="ECO:0000256" key="1">
    <source>
        <dbReference type="ARBA" id="ARBA00001947"/>
    </source>
</evidence>
<keyword evidence="4" id="KW-1003">Cell membrane</keyword>
<evidence type="ECO:0000256" key="3">
    <source>
        <dbReference type="ARBA" id="ARBA00007931"/>
    </source>
</evidence>
<feature type="transmembrane region" description="Helical" evidence="13">
    <location>
        <begin position="178"/>
        <end position="197"/>
    </location>
</feature>
<feature type="transmembrane region" description="Helical" evidence="13">
    <location>
        <begin position="129"/>
        <end position="149"/>
    </location>
</feature>
<dbReference type="GO" id="GO:0046872">
    <property type="term" value="F:metal ion binding"/>
    <property type="evidence" value="ECO:0007669"/>
    <property type="project" value="UniProtKB-KW"/>
</dbReference>
<dbReference type="InterPro" id="IPR044537">
    <property type="entry name" value="Rip2-like"/>
</dbReference>
<dbReference type="PANTHER" id="PTHR35864">
    <property type="entry name" value="ZINC METALLOPROTEASE MJ0611-RELATED"/>
    <property type="match status" value="1"/>
</dbReference>
<protein>
    <submittedName>
        <fullName evidence="15">Peptidase M50</fullName>
    </submittedName>
</protein>
<dbReference type="InterPro" id="IPR008915">
    <property type="entry name" value="Peptidase_M50"/>
</dbReference>
<dbReference type="GO" id="GO:0005886">
    <property type="term" value="C:plasma membrane"/>
    <property type="evidence" value="ECO:0007669"/>
    <property type="project" value="UniProtKB-SubCell"/>
</dbReference>
<accession>A1APM9</accession>
<dbReference type="GO" id="GO:0008237">
    <property type="term" value="F:metallopeptidase activity"/>
    <property type="evidence" value="ECO:0007669"/>
    <property type="project" value="UniProtKB-KW"/>
</dbReference>
<dbReference type="HOGENOM" id="CLU_086979_0_0_7"/>
<keyword evidence="11" id="KW-0482">Metalloprotease</keyword>
<dbReference type="Pfam" id="PF02163">
    <property type="entry name" value="Peptidase_M50"/>
    <property type="match status" value="1"/>
</dbReference>
<dbReference type="KEGG" id="ppd:Ppro_1686"/>
<dbReference type="CDD" id="cd06158">
    <property type="entry name" value="S2P-M50_like_1"/>
    <property type="match status" value="1"/>
</dbReference>
<dbReference type="OrthoDB" id="9800627at2"/>
<comment type="cofactor">
    <cofactor evidence="1">
        <name>Zn(2+)</name>
        <dbReference type="ChEBI" id="CHEBI:29105"/>
    </cofactor>
</comment>
<evidence type="ECO:0000313" key="15">
    <source>
        <dbReference type="EMBL" id="ABK99299.1"/>
    </source>
</evidence>
<feature type="transmembrane region" description="Helical" evidence="13">
    <location>
        <begin position="54"/>
        <end position="75"/>
    </location>
</feature>
<feature type="transmembrane region" description="Helical" evidence="13">
    <location>
        <begin position="203"/>
        <end position="224"/>
    </location>
</feature>
<proteinExistence type="inferred from homology"/>
<dbReference type="RefSeq" id="WP_011735576.1">
    <property type="nucleotide sequence ID" value="NC_008609.1"/>
</dbReference>
<keyword evidence="5" id="KW-0645">Protease</keyword>
<organism evidence="15 16">
    <name type="scientific">Pelobacter propionicus (strain DSM 2379 / NBRC 103807 / OttBd1)</name>
    <dbReference type="NCBI Taxonomy" id="338966"/>
    <lineage>
        <taxon>Bacteria</taxon>
        <taxon>Pseudomonadati</taxon>
        <taxon>Thermodesulfobacteriota</taxon>
        <taxon>Desulfuromonadia</taxon>
        <taxon>Desulfuromonadales</taxon>
        <taxon>Desulfuromonadaceae</taxon>
        <taxon>Pelobacter</taxon>
    </lineage>
</organism>
<dbReference type="AlphaFoldDB" id="A1APM9"/>
<dbReference type="STRING" id="338966.Ppro_1686"/>
<evidence type="ECO:0000256" key="10">
    <source>
        <dbReference type="ARBA" id="ARBA00022989"/>
    </source>
</evidence>
<evidence type="ECO:0000256" key="11">
    <source>
        <dbReference type="ARBA" id="ARBA00023049"/>
    </source>
</evidence>
<gene>
    <name evidence="15" type="ordered locus">Ppro_1686</name>
</gene>
<dbReference type="InterPro" id="IPR052348">
    <property type="entry name" value="Metallopeptidase_M50B"/>
</dbReference>
<keyword evidence="16" id="KW-1185">Reference proteome</keyword>
<dbReference type="EMBL" id="CP000482">
    <property type="protein sequence ID" value="ABK99299.1"/>
    <property type="molecule type" value="Genomic_DNA"/>
</dbReference>
<evidence type="ECO:0000256" key="4">
    <source>
        <dbReference type="ARBA" id="ARBA00022475"/>
    </source>
</evidence>
<reference evidence="15 16" key="1">
    <citation type="submission" date="2006-10" db="EMBL/GenBank/DDBJ databases">
        <title>Complete sequence of chromosome of Pelobacter propionicus DSM 2379.</title>
        <authorList>
            <consortium name="US DOE Joint Genome Institute"/>
            <person name="Copeland A."/>
            <person name="Lucas S."/>
            <person name="Lapidus A."/>
            <person name="Barry K."/>
            <person name="Detter J.C."/>
            <person name="Glavina del Rio T."/>
            <person name="Hammon N."/>
            <person name="Israni S."/>
            <person name="Dalin E."/>
            <person name="Tice H."/>
            <person name="Pitluck S."/>
            <person name="Saunders E."/>
            <person name="Brettin T."/>
            <person name="Bruce D."/>
            <person name="Han C."/>
            <person name="Tapia R."/>
            <person name="Schmutz J."/>
            <person name="Larimer F."/>
            <person name="Land M."/>
            <person name="Hauser L."/>
            <person name="Kyrpides N."/>
            <person name="Kim E."/>
            <person name="Lovley D."/>
            <person name="Richardson P."/>
        </authorList>
    </citation>
    <scope>NUCLEOTIDE SEQUENCE [LARGE SCALE GENOMIC DNA]</scope>
    <source>
        <strain evidence="16">DSM 2379 / NBRC 103807 / OttBd1</strain>
    </source>
</reference>
<evidence type="ECO:0000256" key="12">
    <source>
        <dbReference type="ARBA" id="ARBA00023136"/>
    </source>
</evidence>
<dbReference type="eggNOG" id="COG1994">
    <property type="taxonomic scope" value="Bacteria"/>
</dbReference>
<dbReference type="PANTHER" id="PTHR35864:SF1">
    <property type="entry name" value="ZINC METALLOPROTEASE YWHC-RELATED"/>
    <property type="match status" value="1"/>
</dbReference>
<feature type="transmembrane region" description="Helical" evidence="13">
    <location>
        <begin position="87"/>
        <end position="109"/>
    </location>
</feature>
<evidence type="ECO:0000256" key="5">
    <source>
        <dbReference type="ARBA" id="ARBA00022670"/>
    </source>
</evidence>
<evidence type="ECO:0000256" key="9">
    <source>
        <dbReference type="ARBA" id="ARBA00022833"/>
    </source>
</evidence>
<dbReference type="Proteomes" id="UP000006732">
    <property type="component" value="Chromosome"/>
</dbReference>
<evidence type="ECO:0000256" key="13">
    <source>
        <dbReference type="SAM" id="Phobius"/>
    </source>
</evidence>
<keyword evidence="12 13" id="KW-0472">Membrane</keyword>
<keyword evidence="6 13" id="KW-0812">Transmembrane</keyword>
<dbReference type="GO" id="GO:0006508">
    <property type="term" value="P:proteolysis"/>
    <property type="evidence" value="ECO:0007669"/>
    <property type="project" value="UniProtKB-KW"/>
</dbReference>
<sequence>MDDFLLKISVMLVPGMLAITCHEVSHGYIAWHFGDPTARMLGRLTLNPLKHLDPIGTLMIFFIGIGWAKPVPVVFENLRNPKKDMIWVAAAGPITNLVLAALSALLLRGVVALESPDALSPATFIVEPLVLMLAFSVYINLLLSIFNMIPLPPLDGGRVLVGLLPYRQANAWSRLEPYGMLIIIVLVFFTNLFSYVISPLLGAAVHLLAGPQSGLVLGVTSLMMR</sequence>
<evidence type="ECO:0000256" key="6">
    <source>
        <dbReference type="ARBA" id="ARBA00022692"/>
    </source>
</evidence>
<keyword evidence="8" id="KW-0378">Hydrolase</keyword>
<feature type="domain" description="Peptidase M50" evidence="14">
    <location>
        <begin position="17"/>
        <end position="187"/>
    </location>
</feature>
<evidence type="ECO:0000313" key="16">
    <source>
        <dbReference type="Proteomes" id="UP000006732"/>
    </source>
</evidence>
<comment type="similarity">
    <text evidence="3">Belongs to the peptidase M50B family.</text>
</comment>
<comment type="subcellular location">
    <subcellularLocation>
        <location evidence="2">Cell membrane</location>
        <topology evidence="2">Multi-pass membrane protein</topology>
    </subcellularLocation>
</comment>
<evidence type="ECO:0000256" key="2">
    <source>
        <dbReference type="ARBA" id="ARBA00004651"/>
    </source>
</evidence>
<keyword evidence="9" id="KW-0862">Zinc</keyword>
<keyword evidence="10 13" id="KW-1133">Transmembrane helix</keyword>
<evidence type="ECO:0000259" key="14">
    <source>
        <dbReference type="Pfam" id="PF02163"/>
    </source>
</evidence>
<name>A1APM9_PELPD</name>
<evidence type="ECO:0000256" key="7">
    <source>
        <dbReference type="ARBA" id="ARBA00022723"/>
    </source>
</evidence>
<evidence type="ECO:0000256" key="8">
    <source>
        <dbReference type="ARBA" id="ARBA00022801"/>
    </source>
</evidence>
<keyword evidence="7" id="KW-0479">Metal-binding</keyword>